<evidence type="ECO:0000313" key="3">
    <source>
        <dbReference type="Proteomes" id="UP000248021"/>
    </source>
</evidence>
<organism evidence="2 3">
    <name type="scientific">Chelatococcus asaccharovorans</name>
    <dbReference type="NCBI Taxonomy" id="28210"/>
    <lineage>
        <taxon>Bacteria</taxon>
        <taxon>Pseudomonadati</taxon>
        <taxon>Pseudomonadota</taxon>
        <taxon>Alphaproteobacteria</taxon>
        <taxon>Hyphomicrobiales</taxon>
        <taxon>Chelatococcaceae</taxon>
        <taxon>Chelatococcus</taxon>
    </lineage>
</organism>
<dbReference type="InterPro" id="IPR036291">
    <property type="entry name" value="NAD(P)-bd_dom_sf"/>
</dbReference>
<dbReference type="InterPro" id="IPR051783">
    <property type="entry name" value="NAD(P)-dependent_oxidoreduct"/>
</dbReference>
<dbReference type="RefSeq" id="WP_110374336.1">
    <property type="nucleotide sequence ID" value="NZ_JAHBRY010000001.1"/>
</dbReference>
<dbReference type="EMBL" id="QJJK01000004">
    <property type="protein sequence ID" value="PXW59974.1"/>
    <property type="molecule type" value="Genomic_DNA"/>
</dbReference>
<accession>A0A2V3U9M8</accession>
<sequence length="310" mass="32750">MARRVLLTGATGFVGRHLTADLLRAGYTVRAATRRPVTLPADVEQVVVGDLDRPIDWRAALAGVDAVVHAAGIAHAGPGIAEERYHRINTLATVALAEAAGLERRFVFISSIRAQTGPTAARVLTENDPLQPEDAYGRSKRAAEEALAQRGGAWAALRPVLVYGEGVGGNMGALLRLARLPLPLPLKSLTGRRSLLAVETLAGAVRHMLELPEAPRRAFIVADPEPVTVGEIVAALRQGLGRAPGLIAVPEGLLRSLCVLAGKSDAFARLAGSLAVDAAALRQSGFVPEVQTLPQLRRLSAATFARQIRE</sequence>
<dbReference type="PANTHER" id="PTHR48079:SF6">
    <property type="entry name" value="NAD(P)-BINDING DOMAIN-CONTAINING PROTEIN-RELATED"/>
    <property type="match status" value="1"/>
</dbReference>
<feature type="domain" description="NAD-dependent epimerase/dehydratase" evidence="1">
    <location>
        <begin position="5"/>
        <end position="214"/>
    </location>
</feature>
<keyword evidence="3" id="KW-1185">Reference proteome</keyword>
<dbReference type="Proteomes" id="UP000248021">
    <property type="component" value="Unassembled WGS sequence"/>
</dbReference>
<dbReference type="GO" id="GO:0005737">
    <property type="term" value="C:cytoplasm"/>
    <property type="evidence" value="ECO:0007669"/>
    <property type="project" value="TreeGrafter"/>
</dbReference>
<dbReference type="InterPro" id="IPR001509">
    <property type="entry name" value="Epimerase_deHydtase"/>
</dbReference>
<comment type="caution">
    <text evidence="2">The sequence shown here is derived from an EMBL/GenBank/DDBJ whole genome shotgun (WGS) entry which is preliminary data.</text>
</comment>
<dbReference type="OrthoDB" id="9814124at2"/>
<name>A0A2V3U9M8_9HYPH</name>
<dbReference type="Gene3D" id="3.40.50.720">
    <property type="entry name" value="NAD(P)-binding Rossmann-like Domain"/>
    <property type="match status" value="1"/>
</dbReference>
<gene>
    <name evidence="2" type="ORF">C7450_10424</name>
</gene>
<evidence type="ECO:0000313" key="2">
    <source>
        <dbReference type="EMBL" id="PXW59974.1"/>
    </source>
</evidence>
<protein>
    <submittedName>
        <fullName evidence="2">UDP-glucose 4-epimerase</fullName>
    </submittedName>
</protein>
<dbReference type="GO" id="GO:0004029">
    <property type="term" value="F:aldehyde dehydrogenase (NAD+) activity"/>
    <property type="evidence" value="ECO:0007669"/>
    <property type="project" value="TreeGrafter"/>
</dbReference>
<dbReference type="Pfam" id="PF01370">
    <property type="entry name" value="Epimerase"/>
    <property type="match status" value="1"/>
</dbReference>
<proteinExistence type="predicted"/>
<evidence type="ECO:0000259" key="1">
    <source>
        <dbReference type="Pfam" id="PF01370"/>
    </source>
</evidence>
<dbReference type="AlphaFoldDB" id="A0A2V3U9M8"/>
<dbReference type="PANTHER" id="PTHR48079">
    <property type="entry name" value="PROTEIN YEEZ"/>
    <property type="match status" value="1"/>
</dbReference>
<dbReference type="SUPFAM" id="SSF51735">
    <property type="entry name" value="NAD(P)-binding Rossmann-fold domains"/>
    <property type="match status" value="1"/>
</dbReference>
<reference evidence="2 3" key="1">
    <citation type="submission" date="2018-05" db="EMBL/GenBank/DDBJ databases">
        <title>Genomic Encyclopedia of Type Strains, Phase IV (KMG-IV): sequencing the most valuable type-strain genomes for metagenomic binning, comparative biology and taxonomic classification.</title>
        <authorList>
            <person name="Goeker M."/>
        </authorList>
    </citation>
    <scope>NUCLEOTIDE SEQUENCE [LARGE SCALE GENOMIC DNA]</scope>
    <source>
        <strain evidence="2 3">DSM 6462</strain>
    </source>
</reference>